<organism evidence="1 2">
    <name type="scientific">Acaulospora colombiana</name>
    <dbReference type="NCBI Taxonomy" id="27376"/>
    <lineage>
        <taxon>Eukaryota</taxon>
        <taxon>Fungi</taxon>
        <taxon>Fungi incertae sedis</taxon>
        <taxon>Mucoromycota</taxon>
        <taxon>Glomeromycotina</taxon>
        <taxon>Glomeromycetes</taxon>
        <taxon>Diversisporales</taxon>
        <taxon>Acaulosporaceae</taxon>
        <taxon>Acaulospora</taxon>
    </lineage>
</organism>
<evidence type="ECO:0000313" key="1">
    <source>
        <dbReference type="EMBL" id="CAG8504563.1"/>
    </source>
</evidence>
<gene>
    <name evidence="1" type="ORF">ACOLOM_LOCUS2947</name>
</gene>
<reference evidence="1" key="1">
    <citation type="submission" date="2021-06" db="EMBL/GenBank/DDBJ databases">
        <authorList>
            <person name="Kallberg Y."/>
            <person name="Tangrot J."/>
            <person name="Rosling A."/>
        </authorList>
    </citation>
    <scope>NUCLEOTIDE SEQUENCE</scope>
    <source>
        <strain evidence="1">CL356</strain>
    </source>
</reference>
<comment type="caution">
    <text evidence="1">The sequence shown here is derived from an EMBL/GenBank/DDBJ whole genome shotgun (WGS) entry which is preliminary data.</text>
</comment>
<keyword evidence="2" id="KW-1185">Reference proteome</keyword>
<protein>
    <submittedName>
        <fullName evidence="1">13182_t:CDS:1</fullName>
    </submittedName>
</protein>
<proteinExistence type="predicted"/>
<evidence type="ECO:0000313" key="2">
    <source>
        <dbReference type="Proteomes" id="UP000789525"/>
    </source>
</evidence>
<dbReference type="EMBL" id="CAJVPT010004142">
    <property type="protein sequence ID" value="CAG8504563.1"/>
    <property type="molecule type" value="Genomic_DNA"/>
</dbReference>
<name>A0ACA9L104_9GLOM</name>
<dbReference type="Proteomes" id="UP000789525">
    <property type="component" value="Unassembled WGS sequence"/>
</dbReference>
<sequence length="610" mass="73543">MTFDFSLLNLLRRKKKNDTSDDIENNPEDIKQQIKEKDDCINNLRQNLDRLKEDYDELMEKGKSEEKRWERERRELINEKEQELFEKEEKWNSEREKFILERKQNVQCDKEKLEKEEQWNKEIQKLIEEKERWNEEKQELTRKWNEERQELMKQQDKERQKWREEKGQWDKDRQKWNGEKGMIESRVQKSVNKERQEKQKLIREKEQQRREHEQELAKQAEQWKKEKEQWKKVNQELIKEKERWESVRQNLNAELENRNRHIENLEKHGENIIKRYEQKLQVARETYKKNVDTLNQKLDKEGNGLRELEEENAKLRKEASKYQSALGVATNIRLSDNDQNHSVQLKRDIENLQTTFENYVTHLKPNMDINIEKVQALAKDYGYPNEITKENLDKPLIKAMLQLKIWNFILHYFIKSREYRGANWNLETDIDAKAQDLLRSIATLSETRDGTDKVTGATIIKIRQQVYGILGSRGFNYTVHSESSEILEHNFVSVVSEELNKMINEYRKINDADKRTQVESMAPKLVREASKLFLFRMKVQEPMLEYYFFPKGDIIDANSMEGKWDDDEVDHLRVGICYFPMLGSNLKSKDQKIYTPARIFPQKISCNSET</sequence>
<accession>A0ACA9L104</accession>